<dbReference type="NCBIfam" id="TIGR01777">
    <property type="entry name" value="yfcH"/>
    <property type="match status" value="1"/>
</dbReference>
<dbReference type="Pfam" id="PF08338">
    <property type="entry name" value="DUF1731"/>
    <property type="match status" value="1"/>
</dbReference>
<dbReference type="AlphaFoldDB" id="A0A8S4A2B3"/>
<evidence type="ECO:0000313" key="2">
    <source>
        <dbReference type="EMBL" id="CAG5135907.1"/>
    </source>
</evidence>
<dbReference type="InterPro" id="IPR036291">
    <property type="entry name" value="NAD(P)-bd_dom_sf"/>
</dbReference>
<dbReference type="InterPro" id="IPR010099">
    <property type="entry name" value="SDR39U1"/>
</dbReference>
<evidence type="ECO:0000313" key="3">
    <source>
        <dbReference type="Proteomes" id="UP000678393"/>
    </source>
</evidence>
<dbReference type="SUPFAM" id="SSF51735">
    <property type="entry name" value="NAD(P)-binding Rossmann-fold domains"/>
    <property type="match status" value="1"/>
</dbReference>
<dbReference type="EMBL" id="CAJHNH020008469">
    <property type="protein sequence ID" value="CAG5135907.1"/>
    <property type="molecule type" value="Genomic_DNA"/>
</dbReference>
<dbReference type="OrthoDB" id="276721at2759"/>
<proteinExistence type="predicted"/>
<dbReference type="InterPro" id="IPR013549">
    <property type="entry name" value="DUF1731"/>
</dbReference>
<organism evidence="2 3">
    <name type="scientific">Candidula unifasciata</name>
    <dbReference type="NCBI Taxonomy" id="100452"/>
    <lineage>
        <taxon>Eukaryota</taxon>
        <taxon>Metazoa</taxon>
        <taxon>Spiralia</taxon>
        <taxon>Lophotrochozoa</taxon>
        <taxon>Mollusca</taxon>
        <taxon>Gastropoda</taxon>
        <taxon>Heterobranchia</taxon>
        <taxon>Euthyneura</taxon>
        <taxon>Panpulmonata</taxon>
        <taxon>Eupulmonata</taxon>
        <taxon>Stylommatophora</taxon>
        <taxon>Helicina</taxon>
        <taxon>Helicoidea</taxon>
        <taxon>Geomitridae</taxon>
        <taxon>Candidula</taxon>
    </lineage>
</organism>
<accession>A0A8S4A2B3</accession>
<comment type="caution">
    <text evidence="2">The sequence shown here is derived from an EMBL/GenBank/DDBJ whole genome shotgun (WGS) entry which is preliminary data.</text>
</comment>
<sequence length="296" mass="32271">MSIVVGGGTGFVGKHFAKLGISKGFKIINVSRTAKPNCITWNDLSRSGLPDDCAAVVSLSGEPILQPFKWWTPEMKLKIRESRIDKVKLLNQAICAAPKPPGVFVSISGVGYYKPDAHKEYTESDIVEPFDFLSEVTRDWEAAAVLPSNVKTRLVVVRSGVVLGNDGGMVANIKTPFYFGLGGPIGSGKQWLPWIYVEDTVGIIMHAIENEHITGILNGTAPNPVTSEEFTKAYASALRRPHLFPMPAFVAKAVFGAEAAGVLLEGQKVLPKRTLEMGYTFKYTDIKWVCEKLVSS</sequence>
<keyword evidence="3" id="KW-1185">Reference proteome</keyword>
<feature type="domain" description="DUF1731" evidence="1">
    <location>
        <begin position="246"/>
        <end position="287"/>
    </location>
</feature>
<evidence type="ECO:0000259" key="1">
    <source>
        <dbReference type="Pfam" id="PF08338"/>
    </source>
</evidence>
<reference evidence="2" key="1">
    <citation type="submission" date="2021-04" db="EMBL/GenBank/DDBJ databases">
        <authorList>
            <consortium name="Molecular Ecology Group"/>
        </authorList>
    </citation>
    <scope>NUCLEOTIDE SEQUENCE</scope>
</reference>
<dbReference type="PANTHER" id="PTHR11092:SF0">
    <property type="entry name" value="EPIMERASE FAMILY PROTEIN SDR39U1"/>
    <property type="match status" value="1"/>
</dbReference>
<gene>
    <name evidence="2" type="ORF">CUNI_LOCUS21465</name>
</gene>
<dbReference type="Gene3D" id="3.40.50.720">
    <property type="entry name" value="NAD(P)-binding Rossmann-like Domain"/>
    <property type="match status" value="1"/>
</dbReference>
<protein>
    <recommendedName>
        <fullName evidence="1">DUF1731 domain-containing protein</fullName>
    </recommendedName>
</protein>
<dbReference type="PANTHER" id="PTHR11092">
    <property type="entry name" value="SUGAR NUCLEOTIDE EPIMERASE RELATED"/>
    <property type="match status" value="1"/>
</dbReference>
<dbReference type="Proteomes" id="UP000678393">
    <property type="component" value="Unassembled WGS sequence"/>
</dbReference>
<name>A0A8S4A2B3_9EUPU</name>